<evidence type="ECO:0000256" key="3">
    <source>
        <dbReference type="ARBA" id="ARBA00022676"/>
    </source>
</evidence>
<keyword evidence="5 8" id="KW-0812">Transmembrane</keyword>
<dbReference type="PANTHER" id="PTHR33908">
    <property type="entry name" value="MANNOSYLTRANSFERASE YKCB-RELATED"/>
    <property type="match status" value="1"/>
</dbReference>
<evidence type="ECO:0008006" key="11">
    <source>
        <dbReference type="Google" id="ProtNLM"/>
    </source>
</evidence>
<evidence type="ECO:0000256" key="5">
    <source>
        <dbReference type="ARBA" id="ARBA00022692"/>
    </source>
</evidence>
<keyword evidence="2" id="KW-1003">Cell membrane</keyword>
<feature type="transmembrane region" description="Helical" evidence="8">
    <location>
        <begin position="212"/>
        <end position="232"/>
    </location>
</feature>
<keyword evidence="6 8" id="KW-1133">Transmembrane helix</keyword>
<evidence type="ECO:0000313" key="9">
    <source>
        <dbReference type="EMBL" id="AKT38122.1"/>
    </source>
</evidence>
<evidence type="ECO:0000256" key="7">
    <source>
        <dbReference type="ARBA" id="ARBA00023136"/>
    </source>
</evidence>
<evidence type="ECO:0000256" key="1">
    <source>
        <dbReference type="ARBA" id="ARBA00004651"/>
    </source>
</evidence>
<sequence length="469" mass="50363">MDKGLRAFFVNVNGALDDSDPRRAFMGMFALCGAVGVALWALFGTGSGENGIFLNHHLPMAQWINGQGIRHVLTYPLWGYPALLALVPRWSVVPLQIGLGAMALAAIWVRTRAVIPRAGWLKVLLLLALPWHALALSQWSMAPAMSLGVLGVVGFERALRTSRAGQAVMAGVAFGAALNVRSELLLWTVGCIVCGVQFAMRAERSRRTWKPLLTFVATVALCLAPWALWYRAHTGRTSLVSSNGGMVAYLSLGQLPGNPWGIVADDAFAVAFLRARADGVDPVSDAGDQRFAAAFRDAIREHPGAFARKILHNGRNAVLGGFHVGEVPLDADERVALDVVKERIKLAAGLNPNQAEIAQYKAQGVWENARLSGRGVFAVAFQASGVLLGALFLGMMGVGLCAALPRWRKEPWLVLLASVVVLQLASVALFQYQPRHVNVLSVVGAPFVVLGVDAAGRLIRRVAARKRAV</sequence>
<evidence type="ECO:0000256" key="2">
    <source>
        <dbReference type="ARBA" id="ARBA00022475"/>
    </source>
</evidence>
<keyword evidence="3" id="KW-0328">Glycosyltransferase</keyword>
<keyword evidence="7 8" id="KW-0472">Membrane</keyword>
<dbReference type="EMBL" id="CP012159">
    <property type="protein sequence ID" value="AKT38122.1"/>
    <property type="molecule type" value="Genomic_DNA"/>
</dbReference>
<feature type="transmembrane region" description="Helical" evidence="8">
    <location>
        <begin position="24"/>
        <end position="43"/>
    </location>
</feature>
<evidence type="ECO:0000256" key="4">
    <source>
        <dbReference type="ARBA" id="ARBA00022679"/>
    </source>
</evidence>
<dbReference type="AlphaFoldDB" id="A0A0K1EBS6"/>
<dbReference type="KEGG" id="ccro:CMC5_022640"/>
<keyword evidence="10" id="KW-1185">Reference proteome</keyword>
<proteinExistence type="predicted"/>
<dbReference type="PANTHER" id="PTHR33908:SF11">
    <property type="entry name" value="MEMBRANE PROTEIN"/>
    <property type="match status" value="1"/>
</dbReference>
<gene>
    <name evidence="9" type="ORF">CMC5_022640</name>
</gene>
<evidence type="ECO:0000256" key="8">
    <source>
        <dbReference type="SAM" id="Phobius"/>
    </source>
</evidence>
<accession>A0A0K1EBS6</accession>
<dbReference type="GO" id="GO:0005886">
    <property type="term" value="C:plasma membrane"/>
    <property type="evidence" value="ECO:0007669"/>
    <property type="project" value="UniProtKB-SubCell"/>
</dbReference>
<evidence type="ECO:0000313" key="10">
    <source>
        <dbReference type="Proteomes" id="UP000067626"/>
    </source>
</evidence>
<protein>
    <recommendedName>
        <fullName evidence="11">Glycosyltransferase RgtA/B/C/D-like domain-containing protein</fullName>
    </recommendedName>
</protein>
<feature type="transmembrane region" description="Helical" evidence="8">
    <location>
        <begin position="412"/>
        <end position="433"/>
    </location>
</feature>
<feature type="transmembrane region" description="Helical" evidence="8">
    <location>
        <begin position="376"/>
        <end position="400"/>
    </location>
</feature>
<dbReference type="GO" id="GO:0009103">
    <property type="term" value="P:lipopolysaccharide biosynthetic process"/>
    <property type="evidence" value="ECO:0007669"/>
    <property type="project" value="UniProtKB-ARBA"/>
</dbReference>
<feature type="transmembrane region" description="Helical" evidence="8">
    <location>
        <begin position="184"/>
        <end position="200"/>
    </location>
</feature>
<dbReference type="STRING" id="52.CMC5_022640"/>
<feature type="transmembrane region" description="Helical" evidence="8">
    <location>
        <begin position="121"/>
        <end position="141"/>
    </location>
</feature>
<reference evidence="9 10" key="1">
    <citation type="submission" date="2015-07" db="EMBL/GenBank/DDBJ databases">
        <title>Genome analysis of myxobacterium Chondromyces crocatus Cm c5 reveals a high potential for natural compound synthesis and the genetic basis for the loss of fruiting body formation.</title>
        <authorList>
            <person name="Zaburannyi N."/>
            <person name="Bunk B."/>
            <person name="Maier J."/>
            <person name="Overmann J."/>
            <person name="Mueller R."/>
        </authorList>
    </citation>
    <scope>NUCLEOTIDE SEQUENCE [LARGE SCALE GENOMIC DNA]</scope>
    <source>
        <strain evidence="9 10">Cm c5</strain>
    </source>
</reference>
<evidence type="ECO:0000256" key="6">
    <source>
        <dbReference type="ARBA" id="ARBA00022989"/>
    </source>
</evidence>
<dbReference type="Proteomes" id="UP000067626">
    <property type="component" value="Chromosome"/>
</dbReference>
<feature type="transmembrane region" description="Helical" evidence="8">
    <location>
        <begin position="90"/>
        <end position="109"/>
    </location>
</feature>
<organism evidence="9 10">
    <name type="scientific">Chondromyces crocatus</name>
    <dbReference type="NCBI Taxonomy" id="52"/>
    <lineage>
        <taxon>Bacteria</taxon>
        <taxon>Pseudomonadati</taxon>
        <taxon>Myxococcota</taxon>
        <taxon>Polyangia</taxon>
        <taxon>Polyangiales</taxon>
        <taxon>Polyangiaceae</taxon>
        <taxon>Chondromyces</taxon>
    </lineage>
</organism>
<comment type="subcellular location">
    <subcellularLocation>
        <location evidence="1">Cell membrane</location>
        <topology evidence="1">Multi-pass membrane protein</topology>
    </subcellularLocation>
</comment>
<name>A0A0K1EBS6_CHOCO</name>
<dbReference type="InterPro" id="IPR050297">
    <property type="entry name" value="LipidA_mod_glycosyltrf_83"/>
</dbReference>
<dbReference type="GO" id="GO:0016763">
    <property type="term" value="F:pentosyltransferase activity"/>
    <property type="evidence" value="ECO:0007669"/>
    <property type="project" value="TreeGrafter"/>
</dbReference>
<keyword evidence="4" id="KW-0808">Transferase</keyword>
<feature type="transmembrane region" description="Helical" evidence="8">
    <location>
        <begin position="439"/>
        <end position="459"/>
    </location>
</feature>